<evidence type="ECO:0000313" key="2">
    <source>
        <dbReference type="EMBL" id="MFL7903279.1"/>
    </source>
</evidence>
<dbReference type="Proteomes" id="UP001628281">
    <property type="component" value="Unassembled WGS sequence"/>
</dbReference>
<dbReference type="EMBL" id="CP007793">
    <property type="protein sequence ID" value="AIB11764.1"/>
    <property type="molecule type" value="Genomic_DNA"/>
</dbReference>
<organism evidence="1 3">
    <name type="scientific">Azospirillum argentinense</name>
    <dbReference type="NCBI Taxonomy" id="2970906"/>
    <lineage>
        <taxon>Bacteria</taxon>
        <taxon>Pseudomonadati</taxon>
        <taxon>Pseudomonadota</taxon>
        <taxon>Alphaproteobacteria</taxon>
        <taxon>Rhodospirillales</taxon>
        <taxon>Azospirillaceae</taxon>
        <taxon>Azospirillum</taxon>
    </lineage>
</organism>
<dbReference type="InterPro" id="IPR037205">
    <property type="entry name" value="ChaB_sf"/>
</dbReference>
<evidence type="ECO:0000313" key="4">
    <source>
        <dbReference type="Proteomes" id="UP001628281"/>
    </source>
</evidence>
<dbReference type="Pfam" id="PF06150">
    <property type="entry name" value="ChaB"/>
    <property type="match status" value="1"/>
</dbReference>
<sequence length="74" mass="8788">MTFRRNTELPESVKRCLPSPAQDIYRSAFNHTWQACRSPEARQALQRERLAHKVAWAAVRRRYEPDDGGWRPKH</sequence>
<evidence type="ECO:0000313" key="3">
    <source>
        <dbReference type="Proteomes" id="UP000027186"/>
    </source>
</evidence>
<reference evidence="1 3" key="1">
    <citation type="journal article" date="2014" name="Genome Announc.">
        <title>Complete Genome Sequence of the Model Rhizosphere Strain Azospirillum brasilense Az39, Successfully Applied in Agriculture.</title>
        <authorList>
            <person name="Rivera D."/>
            <person name="Revale S."/>
            <person name="Molina R."/>
            <person name="Gualpa J."/>
            <person name="Puente M."/>
            <person name="Maroniche G."/>
            <person name="Paris G."/>
            <person name="Baker D."/>
            <person name="Clavijo B."/>
            <person name="McLay K."/>
            <person name="Spaepen S."/>
            <person name="Perticari A."/>
            <person name="Vazquez M."/>
            <person name="Wisniewski-Dye F."/>
            <person name="Watkins C."/>
            <person name="Martinez-Abarca F."/>
            <person name="Vanderleyden J."/>
            <person name="Cassan F."/>
        </authorList>
    </citation>
    <scope>NUCLEOTIDE SEQUENCE [LARGE SCALE GENOMIC DNA]</scope>
    <source>
        <strain evidence="1 3">Az39</strain>
    </source>
</reference>
<name>A0A060DLS6_9PROT</name>
<keyword evidence="4" id="KW-1185">Reference proteome</keyword>
<dbReference type="EMBL" id="JBJLSN010000029">
    <property type="protein sequence ID" value="MFL7903279.1"/>
    <property type="molecule type" value="Genomic_DNA"/>
</dbReference>
<dbReference type="AlphaFoldDB" id="A0A060DLS6"/>
<dbReference type="SUPFAM" id="SSF140376">
    <property type="entry name" value="ChaB-like"/>
    <property type="match status" value="1"/>
</dbReference>
<proteinExistence type="predicted"/>
<dbReference type="KEGG" id="abq:ABAZ39_07065"/>
<gene>
    <name evidence="1" type="ORF">ABAZ39_07065</name>
    <name evidence="2" type="ORF">ACJ41P_19250</name>
</gene>
<evidence type="ECO:0000313" key="1">
    <source>
        <dbReference type="EMBL" id="AIB11764.1"/>
    </source>
</evidence>
<reference evidence="2 4" key="2">
    <citation type="submission" date="2024-11" db="EMBL/GenBank/DDBJ databases">
        <title>Draft genome sequences of two bacteria associated to sugarcane roots in Colombia.</title>
        <authorList>
            <person name="Pardo-Diaz S."/>
            <person name="Masmela-Mendoza J."/>
            <person name="Delgadillo-Duran P."/>
            <person name="Bautista E.J."/>
            <person name="Rojas-Tapias D.F."/>
        </authorList>
    </citation>
    <scope>NUCLEOTIDE SEQUENCE [LARGE SCALE GENOMIC DNA]</scope>
    <source>
        <strain evidence="2 4">Ap18</strain>
    </source>
</reference>
<dbReference type="InterPro" id="IPR009317">
    <property type="entry name" value="ChaB"/>
</dbReference>
<dbReference type="Proteomes" id="UP000027186">
    <property type="component" value="Chromosome"/>
</dbReference>
<accession>A0A060DLS6</accession>
<dbReference type="Gene3D" id="1.10.1740.70">
    <property type="entry name" value="ChaB"/>
    <property type="match status" value="1"/>
</dbReference>
<protein>
    <submittedName>
        <fullName evidence="2">ChaB family protein</fullName>
    </submittedName>
</protein>
<dbReference type="RefSeq" id="WP_038527932.1">
    <property type="nucleotide sequence ID" value="NZ_CP007793.1"/>
</dbReference>